<dbReference type="AlphaFoldDB" id="A0A7G3UB25"/>
<feature type="compositionally biased region" description="Basic and acidic residues" evidence="2">
    <location>
        <begin position="1"/>
        <end position="21"/>
    </location>
</feature>
<proteinExistence type="inferred from homology"/>
<accession>A0A7G3UB25</accession>
<evidence type="ECO:0000313" key="3">
    <source>
        <dbReference type="EMBL" id="QKM66545.1"/>
    </source>
</evidence>
<evidence type="ECO:0000313" key="4">
    <source>
        <dbReference type="Proteomes" id="UP000005940"/>
    </source>
</evidence>
<dbReference type="SUPFAM" id="SSF53067">
    <property type="entry name" value="Actin-like ATPase domain"/>
    <property type="match status" value="1"/>
</dbReference>
<name>A0A7G3UB25_STRT9</name>
<feature type="region of interest" description="Disordered" evidence="2">
    <location>
        <begin position="1"/>
        <end position="115"/>
    </location>
</feature>
<dbReference type="SUPFAM" id="SSF46785">
    <property type="entry name" value="Winged helix' DNA-binding domain"/>
    <property type="match status" value="1"/>
</dbReference>
<evidence type="ECO:0000256" key="2">
    <source>
        <dbReference type="SAM" id="MobiDB-lite"/>
    </source>
</evidence>
<dbReference type="PANTHER" id="PTHR18964">
    <property type="entry name" value="ROK (REPRESSOR, ORF, KINASE) FAMILY"/>
    <property type="match status" value="1"/>
</dbReference>
<dbReference type="InterPro" id="IPR036390">
    <property type="entry name" value="WH_DNA-bd_sf"/>
</dbReference>
<dbReference type="Pfam" id="PF00480">
    <property type="entry name" value="ROK"/>
    <property type="match status" value="1"/>
</dbReference>
<keyword evidence="4" id="KW-1185">Reference proteome</keyword>
<dbReference type="Proteomes" id="UP000005940">
    <property type="component" value="Chromosome"/>
</dbReference>
<dbReference type="EMBL" id="CP029159">
    <property type="protein sequence ID" value="QKM66545.1"/>
    <property type="molecule type" value="Genomic_DNA"/>
</dbReference>
<dbReference type="PANTHER" id="PTHR18964:SF149">
    <property type="entry name" value="BIFUNCTIONAL UDP-N-ACETYLGLUCOSAMINE 2-EPIMERASE_N-ACETYLMANNOSAMINE KINASE"/>
    <property type="match status" value="1"/>
</dbReference>
<protein>
    <submittedName>
        <fullName evidence="3">Transcriptional regulator</fullName>
    </submittedName>
</protein>
<dbReference type="Gene3D" id="3.30.420.40">
    <property type="match status" value="2"/>
</dbReference>
<organism evidence="3 4">
    <name type="scientific">Streptomyces tsukubensis (strain DSM 42081 / NBRC 108919 / NRRL 18488 / 9993)</name>
    <dbReference type="NCBI Taxonomy" id="1114943"/>
    <lineage>
        <taxon>Bacteria</taxon>
        <taxon>Bacillati</taxon>
        <taxon>Actinomycetota</taxon>
        <taxon>Actinomycetes</taxon>
        <taxon>Kitasatosporales</taxon>
        <taxon>Streptomycetaceae</taxon>
        <taxon>Streptomyces</taxon>
    </lineage>
</organism>
<feature type="compositionally biased region" description="Pro residues" evidence="2">
    <location>
        <begin position="85"/>
        <end position="95"/>
    </location>
</feature>
<sequence>MDETARAARADRAERPEERPATPRIPEAAQTAPASQAVPTAQAAPAAPGTAGCCGDPLSAGPLRPAAVTAPRSAPDRTHAVDPFEAPPRPRPPAGRPAARPGRDPLEPKAGRDTVRRHNLSLVLRAVRDAGETTRAGISARVGLTRAAISSLVEQLLEAGFLSESGKTFSGHAGRPGTVLKMARTGVAGLGVEINVDYVSVCVVDLAGTDRVRLVEHLDNRGGAPSRVLARAARIAARALASADEQELRPVGAALALPGLVSSGTVRSAPNLGWSRVLAESLFAEALTAQRPQRPALPVRAENEANLAALAELWFGGLGDARTFLYISGEIGVGGALVLGGELLRGAHGFAGEIGHAVVAPDGPECRCGSRGCLEQYAGQAALLRAAGLDESDGANAVSELAHRARTGDERSLLALARGGTMLGRVLSGAVNLFDPDAVVLGGIYRPLSPWLAPPASRELSARVVSGLWPAAASRLRAASPATDAVRGAAAMVVQDVLTDPLAYGTRTSAG</sequence>
<gene>
    <name evidence="3" type="ORF">STSU_004580</name>
</gene>
<evidence type="ECO:0000256" key="1">
    <source>
        <dbReference type="ARBA" id="ARBA00006479"/>
    </source>
</evidence>
<feature type="compositionally biased region" description="Low complexity" evidence="2">
    <location>
        <begin position="22"/>
        <end position="51"/>
    </location>
</feature>
<dbReference type="InterPro" id="IPR000600">
    <property type="entry name" value="ROK"/>
</dbReference>
<reference evidence="3 4" key="1">
    <citation type="journal article" date="2012" name="J. Bacteriol.">
        <title>Draft genome of Streptomyces tsukubaensis NRRL 18488, the producer of the clinically important immunosuppressant tacrolimus (FK506).</title>
        <authorList>
            <person name="Barreiro C."/>
            <person name="Prieto C."/>
            <person name="Sola-Landa A."/>
            <person name="Solera E."/>
            <person name="Martinez-Castro M."/>
            <person name="Perez-Redondo R."/>
            <person name="Garcia-Estrada C."/>
            <person name="Aparicio J.F."/>
            <person name="Fernandez-Martinez L.T."/>
            <person name="Santos-Aberturas J."/>
            <person name="Salehi-Najafabadi Z."/>
            <person name="Rodriguez-Garcia A."/>
            <person name="Tauch A."/>
            <person name="Martin J.F."/>
        </authorList>
    </citation>
    <scope>NUCLEOTIDE SEQUENCE [LARGE SCALE GENOMIC DNA]</scope>
    <source>
        <strain evidence="4">DSM 42081 / NBRC 108919 / NRRL 18488 / 9993</strain>
    </source>
</reference>
<dbReference type="Gene3D" id="1.10.10.10">
    <property type="entry name" value="Winged helix-like DNA-binding domain superfamily/Winged helix DNA-binding domain"/>
    <property type="match status" value="1"/>
</dbReference>
<feature type="compositionally biased region" description="Basic and acidic residues" evidence="2">
    <location>
        <begin position="101"/>
        <end position="115"/>
    </location>
</feature>
<dbReference type="InterPro" id="IPR036388">
    <property type="entry name" value="WH-like_DNA-bd_sf"/>
</dbReference>
<dbReference type="InterPro" id="IPR043129">
    <property type="entry name" value="ATPase_NBD"/>
</dbReference>
<comment type="similarity">
    <text evidence="1">Belongs to the ROK (NagC/XylR) family.</text>
</comment>